<keyword evidence="1" id="KW-0614">Plasmid</keyword>
<organism evidence="1 2">
    <name type="scientific">Pelobacter propionicus (strain DSM 2379 / NBRC 103807 / OttBd1)</name>
    <dbReference type="NCBI Taxonomy" id="338966"/>
    <lineage>
        <taxon>Bacteria</taxon>
        <taxon>Pseudomonadati</taxon>
        <taxon>Thermodesulfobacteriota</taxon>
        <taxon>Desulfuromonadia</taxon>
        <taxon>Desulfuromonadales</taxon>
        <taxon>Desulfuromonadaceae</taxon>
        <taxon>Pelobacter</taxon>
    </lineage>
</organism>
<keyword evidence="2" id="KW-1185">Reference proteome</keyword>
<proteinExistence type="predicted"/>
<dbReference type="HOGENOM" id="CLU_167620_0_0_7"/>
<reference evidence="1 2" key="1">
    <citation type="submission" date="2006-10" db="EMBL/GenBank/DDBJ databases">
        <title>Complete sequence of plasmid pPRO1 of Pelobacter propionicus DSM 2379.</title>
        <authorList>
            <consortium name="US DOE Joint Genome Institute"/>
            <person name="Copeland A."/>
            <person name="Lucas S."/>
            <person name="Lapidus A."/>
            <person name="Barry K."/>
            <person name="Detter J.C."/>
            <person name="Glavina del Rio T."/>
            <person name="Hammon N."/>
            <person name="Israni S."/>
            <person name="Dalin E."/>
            <person name="Tice H."/>
            <person name="Pitluck S."/>
            <person name="Saunders E."/>
            <person name="Brettin T."/>
            <person name="Bruce D."/>
            <person name="Han C."/>
            <person name="Tapia R."/>
            <person name="Schmutz J."/>
            <person name="Larimer F."/>
            <person name="Land M."/>
            <person name="Hauser L."/>
            <person name="Kyrpides N."/>
            <person name="Kim E."/>
            <person name="Lovley D."/>
            <person name="Richardson P."/>
        </authorList>
    </citation>
    <scope>NUCLEOTIDE SEQUENCE [LARGE SCALE GENOMIC DNA]</scope>
    <source>
        <strain evidence="2">DSM 2379 / NBRC 103807 / OttBd1</strain>
        <plasmid evidence="2">Plasmid pPRO1</plasmid>
    </source>
</reference>
<evidence type="ECO:0000313" key="2">
    <source>
        <dbReference type="Proteomes" id="UP000006732"/>
    </source>
</evidence>
<evidence type="ECO:0000313" key="1">
    <source>
        <dbReference type="EMBL" id="ABL01248.1"/>
    </source>
</evidence>
<protein>
    <submittedName>
        <fullName evidence="1">Uncharacterized protein</fullName>
    </submittedName>
</protein>
<dbReference type="EMBL" id="CP000483">
    <property type="protein sequence ID" value="ABL01248.1"/>
    <property type="molecule type" value="Genomic_DNA"/>
</dbReference>
<gene>
    <name evidence="1" type="ordered locus">Ppro_3656</name>
</gene>
<accession>A0R829</accession>
<geneLocation type="plasmid" evidence="1 2">
    <name>pPRO1</name>
</geneLocation>
<dbReference type="eggNOG" id="ENOG5033CRC">
    <property type="taxonomic scope" value="Bacteria"/>
</dbReference>
<sequence>MKGQILDVSDGEVYLCIGSAEGAKAEQEFFVYRHIKLPYAGSKQTAPSFKRESVGSVKITQVVDEHFARANILSGNIMVNDVAELAP</sequence>
<dbReference type="AlphaFoldDB" id="A0R829"/>
<dbReference type="Proteomes" id="UP000006732">
    <property type="component" value="Plasmid pPRO1"/>
</dbReference>
<dbReference type="KEGG" id="ppd:Ppro_3656"/>
<name>A0R829_PELPD</name>